<feature type="chain" id="PRO_5011762942" evidence="1">
    <location>
        <begin position="19"/>
        <end position="120"/>
    </location>
</feature>
<gene>
    <name evidence="2" type="ORF">SAMN05216480_103167</name>
</gene>
<evidence type="ECO:0000313" key="3">
    <source>
        <dbReference type="Proteomes" id="UP000199138"/>
    </source>
</evidence>
<dbReference type="Proteomes" id="UP000199138">
    <property type="component" value="Unassembled WGS sequence"/>
</dbReference>
<dbReference type="RefSeq" id="WP_093024377.1">
    <property type="nucleotide sequence ID" value="NZ_FPBK01000003.1"/>
</dbReference>
<feature type="signal peptide" evidence="1">
    <location>
        <begin position="1"/>
        <end position="18"/>
    </location>
</feature>
<protein>
    <submittedName>
        <fullName evidence="2">Uncharacterized protein</fullName>
    </submittedName>
</protein>
<dbReference type="AlphaFoldDB" id="A0A1I7G4H6"/>
<accession>A0A1I7G4H6</accession>
<evidence type="ECO:0000313" key="2">
    <source>
        <dbReference type="EMBL" id="SFU43370.1"/>
    </source>
</evidence>
<name>A0A1I7G4H6_9FLAO</name>
<keyword evidence="1" id="KW-0732">Signal</keyword>
<proteinExistence type="predicted"/>
<dbReference type="STRING" id="1224947.SAMN05216480_103167"/>
<dbReference type="EMBL" id="FPBK01000003">
    <property type="protein sequence ID" value="SFU43370.1"/>
    <property type="molecule type" value="Genomic_DNA"/>
</dbReference>
<evidence type="ECO:0000256" key="1">
    <source>
        <dbReference type="SAM" id="SignalP"/>
    </source>
</evidence>
<reference evidence="2 3" key="1">
    <citation type="submission" date="2016-10" db="EMBL/GenBank/DDBJ databases">
        <authorList>
            <person name="de Groot N.N."/>
        </authorList>
    </citation>
    <scope>NUCLEOTIDE SEQUENCE [LARGE SCALE GENOMIC DNA]</scope>
    <source>
        <strain evidence="2 3">CGMCC 1.12333</strain>
    </source>
</reference>
<sequence length="120" mass="13514">MFKKLWIVALFTVSATFANQPIEQPTPKQGDVFVINAPEHYGNYQHIDLPSSRTLIKRAPQTDFKRLYGVKVLVTEVTQENGETIVTLQRQDGKKFFNLYKTITANATEALANGELSIAK</sequence>
<organism evidence="2 3">
    <name type="scientific">Pustulibacterium marinum</name>
    <dbReference type="NCBI Taxonomy" id="1224947"/>
    <lineage>
        <taxon>Bacteria</taxon>
        <taxon>Pseudomonadati</taxon>
        <taxon>Bacteroidota</taxon>
        <taxon>Flavobacteriia</taxon>
        <taxon>Flavobacteriales</taxon>
        <taxon>Flavobacteriaceae</taxon>
        <taxon>Pustulibacterium</taxon>
    </lineage>
</organism>
<dbReference type="OrthoDB" id="1446823at2"/>
<keyword evidence="3" id="KW-1185">Reference proteome</keyword>